<name>A0A5N6UQS9_ASPTM</name>
<keyword evidence="10" id="KW-0472">Membrane</keyword>
<evidence type="ECO:0000256" key="8">
    <source>
        <dbReference type="PIRSR" id="PIRSR602403-1"/>
    </source>
</evidence>
<organism evidence="11 12">
    <name type="scientific">Aspergillus tamarii</name>
    <dbReference type="NCBI Taxonomy" id="41984"/>
    <lineage>
        <taxon>Eukaryota</taxon>
        <taxon>Fungi</taxon>
        <taxon>Dikarya</taxon>
        <taxon>Ascomycota</taxon>
        <taxon>Pezizomycotina</taxon>
        <taxon>Eurotiomycetes</taxon>
        <taxon>Eurotiomycetidae</taxon>
        <taxon>Eurotiales</taxon>
        <taxon>Aspergillaceae</taxon>
        <taxon>Aspergillus</taxon>
        <taxon>Aspergillus subgen. Circumdati</taxon>
    </lineage>
</organism>
<accession>A0A5N6UQS9</accession>
<reference evidence="11 12" key="1">
    <citation type="submission" date="2019-04" db="EMBL/GenBank/DDBJ databases">
        <title>Friends and foes A comparative genomics study of 23 Aspergillus species from section Flavi.</title>
        <authorList>
            <consortium name="DOE Joint Genome Institute"/>
            <person name="Kjaerbolling I."/>
            <person name="Vesth T."/>
            <person name="Frisvad J.C."/>
            <person name="Nybo J.L."/>
            <person name="Theobald S."/>
            <person name="Kildgaard S."/>
            <person name="Isbrandt T."/>
            <person name="Kuo A."/>
            <person name="Sato A."/>
            <person name="Lyhne E.K."/>
            <person name="Kogle M.E."/>
            <person name="Wiebenga A."/>
            <person name="Kun R.S."/>
            <person name="Lubbers R.J."/>
            <person name="Makela M.R."/>
            <person name="Barry K."/>
            <person name="Chovatia M."/>
            <person name="Clum A."/>
            <person name="Daum C."/>
            <person name="Haridas S."/>
            <person name="He G."/>
            <person name="LaButti K."/>
            <person name="Lipzen A."/>
            <person name="Mondo S."/>
            <person name="Riley R."/>
            <person name="Salamov A."/>
            <person name="Simmons B.A."/>
            <person name="Magnuson J.K."/>
            <person name="Henrissat B."/>
            <person name="Mortensen U.H."/>
            <person name="Larsen T.O."/>
            <person name="Devries R.P."/>
            <person name="Grigoriev I.V."/>
            <person name="Machida M."/>
            <person name="Baker S.E."/>
            <person name="Andersen M.R."/>
        </authorList>
    </citation>
    <scope>NUCLEOTIDE SEQUENCE [LARGE SCALE GENOMIC DNA]</scope>
    <source>
        <strain evidence="11 12">CBS 117626</strain>
    </source>
</reference>
<evidence type="ECO:0000256" key="9">
    <source>
        <dbReference type="RuleBase" id="RU000461"/>
    </source>
</evidence>
<keyword evidence="10" id="KW-1133">Transmembrane helix</keyword>
<dbReference type="GO" id="GO:0005506">
    <property type="term" value="F:iron ion binding"/>
    <property type="evidence" value="ECO:0007669"/>
    <property type="project" value="InterPro"/>
</dbReference>
<keyword evidence="4 8" id="KW-0479">Metal-binding</keyword>
<dbReference type="InterPro" id="IPR002403">
    <property type="entry name" value="Cyt_P450_E_grp-IV"/>
</dbReference>
<dbReference type="InterPro" id="IPR036396">
    <property type="entry name" value="Cyt_P450_sf"/>
</dbReference>
<evidence type="ECO:0000256" key="2">
    <source>
        <dbReference type="ARBA" id="ARBA00010617"/>
    </source>
</evidence>
<evidence type="ECO:0000313" key="12">
    <source>
        <dbReference type="Proteomes" id="UP000326950"/>
    </source>
</evidence>
<dbReference type="InterPro" id="IPR017972">
    <property type="entry name" value="Cyt_P450_CS"/>
</dbReference>
<keyword evidence="3 8" id="KW-0349">Heme</keyword>
<evidence type="ECO:0000256" key="6">
    <source>
        <dbReference type="ARBA" id="ARBA00023004"/>
    </source>
</evidence>
<dbReference type="InterPro" id="IPR001128">
    <property type="entry name" value="Cyt_P450"/>
</dbReference>
<evidence type="ECO:0000256" key="3">
    <source>
        <dbReference type="ARBA" id="ARBA00022617"/>
    </source>
</evidence>
<dbReference type="PANTHER" id="PTHR46206">
    <property type="entry name" value="CYTOCHROME P450"/>
    <property type="match status" value="1"/>
</dbReference>
<evidence type="ECO:0000313" key="11">
    <source>
        <dbReference type="EMBL" id="KAE8160840.1"/>
    </source>
</evidence>
<dbReference type="GO" id="GO:0016705">
    <property type="term" value="F:oxidoreductase activity, acting on paired donors, with incorporation or reduction of molecular oxygen"/>
    <property type="evidence" value="ECO:0007669"/>
    <property type="project" value="InterPro"/>
</dbReference>
<dbReference type="AlphaFoldDB" id="A0A5N6UQS9"/>
<dbReference type="Proteomes" id="UP000326950">
    <property type="component" value="Unassembled WGS sequence"/>
</dbReference>
<dbReference type="EMBL" id="ML738651">
    <property type="protein sequence ID" value="KAE8160840.1"/>
    <property type="molecule type" value="Genomic_DNA"/>
</dbReference>
<dbReference type="Pfam" id="PF00067">
    <property type="entry name" value="p450"/>
    <property type="match status" value="1"/>
</dbReference>
<protein>
    <submittedName>
        <fullName evidence="11">Cytochrome P450</fullName>
    </submittedName>
</protein>
<keyword evidence="12" id="KW-1185">Reference proteome</keyword>
<evidence type="ECO:0000256" key="5">
    <source>
        <dbReference type="ARBA" id="ARBA00023002"/>
    </source>
</evidence>
<dbReference type="OrthoDB" id="1844152at2759"/>
<dbReference type="CDD" id="cd11041">
    <property type="entry name" value="CYP503A1-like"/>
    <property type="match status" value="1"/>
</dbReference>
<evidence type="ECO:0000256" key="10">
    <source>
        <dbReference type="SAM" id="Phobius"/>
    </source>
</evidence>
<comment type="cofactor">
    <cofactor evidence="1 8">
        <name>heme</name>
        <dbReference type="ChEBI" id="CHEBI:30413"/>
    </cofactor>
</comment>
<keyword evidence="7 9" id="KW-0503">Monooxygenase</keyword>
<dbReference type="PROSITE" id="PS00086">
    <property type="entry name" value="CYTOCHROME_P450"/>
    <property type="match status" value="1"/>
</dbReference>
<sequence length="524" mass="59059">MINDQYTSVGAGFESALAVFCIVLCFLLLSPWISYARLPTSIKSPIKIKGPLSALRACFNEITAGTTTSTKGYELYSKKGQSFAMLNINFRPQVILPPEHVRWLVTQPEDILSHAKASDDADALGYIWPLFDASALHSFSKVLQNDLTRNVTQTEKDVLEEVQHIMDQLVDKAGTWKEVNIVQVFERIMYQATQRVYVGLPLCRDTTYLRYVKGYARSLGTAMVFAAQLTPWSLRQVTALLAGLPVYYYVLQARSYLSPLFKERMERRKANEGTKEGLPEHEPRNLITWMSNGVRSGIGPKSASPSEMVTWLGILALLPTDNLWTTCTNVFLDLLSSTPEHAYLHTIREEAKTVFASSKEAGKPVSHALHHIDSAIRESLRMNSLSPRSLHRQVVRHGGVVLPDGQKVPVGTWLCVLSGNIQRDNDFYDDAQTYKPFRFVHKLAESGGDKAPLLPLTNEKYLTFGYGRHACPGRWFAFQIMKIVIAYILVNYDVQPLDKRPDNITFADLNIPRLSHIIKIKRIT</sequence>
<dbReference type="Gene3D" id="1.10.630.10">
    <property type="entry name" value="Cytochrome P450"/>
    <property type="match status" value="1"/>
</dbReference>
<proteinExistence type="inferred from homology"/>
<keyword evidence="6 8" id="KW-0408">Iron</keyword>
<gene>
    <name evidence="11" type="ORF">BDV40DRAFT_289800</name>
</gene>
<dbReference type="PRINTS" id="PR00465">
    <property type="entry name" value="EP450IV"/>
</dbReference>
<dbReference type="GO" id="GO:0020037">
    <property type="term" value="F:heme binding"/>
    <property type="evidence" value="ECO:0007669"/>
    <property type="project" value="InterPro"/>
</dbReference>
<keyword evidence="10" id="KW-0812">Transmembrane</keyword>
<feature type="binding site" description="axial binding residue" evidence="8">
    <location>
        <position position="471"/>
    </location>
    <ligand>
        <name>heme</name>
        <dbReference type="ChEBI" id="CHEBI:30413"/>
    </ligand>
    <ligandPart>
        <name>Fe</name>
        <dbReference type="ChEBI" id="CHEBI:18248"/>
    </ligandPart>
</feature>
<evidence type="ECO:0000256" key="1">
    <source>
        <dbReference type="ARBA" id="ARBA00001971"/>
    </source>
</evidence>
<dbReference type="SUPFAM" id="SSF48264">
    <property type="entry name" value="Cytochrome P450"/>
    <property type="match status" value="1"/>
</dbReference>
<dbReference type="PANTHER" id="PTHR46206:SF1">
    <property type="entry name" value="P450, PUTATIVE (EUROFUNG)-RELATED"/>
    <property type="match status" value="1"/>
</dbReference>
<dbReference type="GO" id="GO:0004497">
    <property type="term" value="F:monooxygenase activity"/>
    <property type="evidence" value="ECO:0007669"/>
    <property type="project" value="UniProtKB-KW"/>
</dbReference>
<keyword evidence="5 9" id="KW-0560">Oxidoreductase</keyword>
<dbReference type="GO" id="GO:0019748">
    <property type="term" value="P:secondary metabolic process"/>
    <property type="evidence" value="ECO:0007669"/>
    <property type="project" value="UniProtKB-ARBA"/>
</dbReference>
<feature type="transmembrane region" description="Helical" evidence="10">
    <location>
        <begin position="12"/>
        <end position="33"/>
    </location>
</feature>
<evidence type="ECO:0000256" key="7">
    <source>
        <dbReference type="ARBA" id="ARBA00023033"/>
    </source>
</evidence>
<evidence type="ECO:0000256" key="4">
    <source>
        <dbReference type="ARBA" id="ARBA00022723"/>
    </source>
</evidence>
<comment type="similarity">
    <text evidence="2 9">Belongs to the cytochrome P450 family.</text>
</comment>